<dbReference type="GO" id="GO:0005886">
    <property type="term" value="C:plasma membrane"/>
    <property type="evidence" value="ECO:0007669"/>
    <property type="project" value="UniProtKB-SubCell"/>
</dbReference>
<dbReference type="GO" id="GO:0051258">
    <property type="term" value="P:protein polymerization"/>
    <property type="evidence" value="ECO:0007669"/>
    <property type="project" value="UniProtKB-ARBA"/>
</dbReference>
<evidence type="ECO:0000256" key="4">
    <source>
        <dbReference type="ARBA" id="ARBA00022618"/>
    </source>
</evidence>
<evidence type="ECO:0000256" key="5">
    <source>
        <dbReference type="ARBA" id="ARBA00023136"/>
    </source>
</evidence>
<evidence type="ECO:0000256" key="7">
    <source>
        <dbReference type="ARBA" id="ARBA00024211"/>
    </source>
</evidence>
<dbReference type="GeneID" id="105046155"/>
<evidence type="ECO:0000256" key="3">
    <source>
        <dbReference type="ARBA" id="ARBA00022475"/>
    </source>
</evidence>
<accession>A0A6I9R9X2</accession>
<feature type="domain" description="SOSEKI DIX-like" evidence="10">
    <location>
        <begin position="24"/>
        <end position="110"/>
    </location>
</feature>
<dbReference type="PIRSF" id="PIRSF031043">
    <property type="entry name" value="UCP031043"/>
    <property type="match status" value="1"/>
</dbReference>
<evidence type="ECO:0000256" key="6">
    <source>
        <dbReference type="ARBA" id="ARBA00023306"/>
    </source>
</evidence>
<comment type="subunit">
    <text evidence="8">Homodimer. Forms long polymer filaments with other SOKs proteins polymers (e.g. SOK1, SOK2, SOK3 and SOK4) crucial for polar localization and biological activity. Binds to ANGUSTIFOLIA (AN).</text>
</comment>
<dbReference type="PANTHER" id="PTHR31083">
    <property type="entry name" value="UPSTREAM OF FLC PROTEIN (DUF966)"/>
    <property type="match status" value="1"/>
</dbReference>
<dbReference type="OrthoDB" id="1280899at2759"/>
<dbReference type="RefSeq" id="XP_010922980.2">
    <property type="nucleotide sequence ID" value="XM_010924678.3"/>
</dbReference>
<keyword evidence="3" id="KW-1003">Cell membrane</keyword>
<feature type="compositionally biased region" description="Polar residues" evidence="9">
    <location>
        <begin position="122"/>
        <end position="142"/>
    </location>
</feature>
<sequence length="385" mass="42560">MAVSPRRRSELWGQERKTAQRKASVVYYLSRDGHLEHPHYLEVPLSSTEGLYLRDVINRLCVLRGKGMAAMYSWSSKRRYKNGFVWFDLCEEDFIYPVHSQEYILKGSEFLHLGNSSISQESLATSSPTTEKPPEISNSVQDVSDIPVSRRKKPSWGSLDLNEPTAYTSEPTAVIAIKFSDASTQTDGLRQGQRAPNGEDGQAKTANPEVTELGTDEISPPLSTSSSETLEAVIRADGRIVARRLGDRCHRTVGACPKGRARPSAVLMHLISCGSISVKEQGISLVSQYRGRLPMEAVSEGAGLEDKKCFSGSFIETTKLGNGGVGEFTGLKRSSSCNAARSLRMELSKEIVDDHAKCKPRKPKRGKERNLPITRDVHQSRRIHG</sequence>
<feature type="region of interest" description="Disordered" evidence="9">
    <location>
        <begin position="122"/>
        <end position="164"/>
    </location>
</feature>
<dbReference type="AlphaFoldDB" id="A0A6I9R9X2"/>
<feature type="region of interest" description="Disordered" evidence="9">
    <location>
        <begin position="184"/>
        <end position="227"/>
    </location>
</feature>
<name>A0A6I9R9X2_ELAGV</name>
<gene>
    <name evidence="12" type="primary">LOC105046155</name>
</gene>
<feature type="region of interest" description="Disordered" evidence="9">
    <location>
        <begin position="356"/>
        <end position="385"/>
    </location>
</feature>
<dbReference type="Proteomes" id="UP000504607">
    <property type="component" value="Chromosome 5"/>
</dbReference>
<dbReference type="FunCoup" id="A0A6I9R9X2">
    <property type="interactions" value="1431"/>
</dbReference>
<dbReference type="GO" id="GO:0051301">
    <property type="term" value="P:cell division"/>
    <property type="evidence" value="ECO:0007669"/>
    <property type="project" value="UniProtKB-KW"/>
</dbReference>
<comment type="subcellular location">
    <subcellularLocation>
        <location evidence="1">Cell membrane</location>
        <topology evidence="1">Peripheral membrane protein</topology>
        <orientation evidence="1">Cytoplasmic side</orientation>
    </subcellularLocation>
</comment>
<keyword evidence="5" id="KW-0472">Membrane</keyword>
<dbReference type="InterPro" id="IPR048351">
    <property type="entry name" value="SOK_DIX"/>
</dbReference>
<proteinExistence type="inferred from homology"/>
<dbReference type="InParanoid" id="A0A6I9R9X2"/>
<keyword evidence="11" id="KW-1185">Reference proteome</keyword>
<comment type="similarity">
    <text evidence="7">Belongs to the SOSEKI family.</text>
</comment>
<organism evidence="11 12">
    <name type="scientific">Elaeis guineensis var. tenera</name>
    <name type="common">Oil palm</name>
    <dbReference type="NCBI Taxonomy" id="51953"/>
    <lineage>
        <taxon>Eukaryota</taxon>
        <taxon>Viridiplantae</taxon>
        <taxon>Streptophyta</taxon>
        <taxon>Embryophyta</taxon>
        <taxon>Tracheophyta</taxon>
        <taxon>Spermatophyta</taxon>
        <taxon>Magnoliopsida</taxon>
        <taxon>Liliopsida</taxon>
        <taxon>Arecaceae</taxon>
        <taxon>Arecoideae</taxon>
        <taxon>Cocoseae</taxon>
        <taxon>Elaeidinae</taxon>
        <taxon>Elaeis</taxon>
    </lineage>
</organism>
<evidence type="ECO:0000313" key="12">
    <source>
        <dbReference type="RefSeq" id="XP_010922980.2"/>
    </source>
</evidence>
<dbReference type="PANTHER" id="PTHR31083:SF4">
    <property type="entry name" value="PROTEIN SOSEKI 4-RELATED"/>
    <property type="match status" value="1"/>
</dbReference>
<keyword evidence="2" id="KW-0217">Developmental protein</keyword>
<feature type="compositionally biased region" description="Basic residues" evidence="9">
    <location>
        <begin position="358"/>
        <end position="367"/>
    </location>
</feature>
<keyword evidence="4" id="KW-0132">Cell division</keyword>
<dbReference type="GO" id="GO:0051302">
    <property type="term" value="P:regulation of cell division"/>
    <property type="evidence" value="ECO:0007669"/>
    <property type="project" value="UniProtKB-ARBA"/>
</dbReference>
<reference evidence="12" key="1">
    <citation type="submission" date="2025-08" db="UniProtKB">
        <authorList>
            <consortium name="RefSeq"/>
        </authorList>
    </citation>
    <scope>IDENTIFICATION</scope>
</reference>
<evidence type="ECO:0000256" key="8">
    <source>
        <dbReference type="ARBA" id="ARBA00046534"/>
    </source>
</evidence>
<protein>
    <submittedName>
        <fullName evidence="12">Protein UPSTREAM OF FLC</fullName>
    </submittedName>
</protein>
<evidence type="ECO:0000256" key="9">
    <source>
        <dbReference type="SAM" id="MobiDB-lite"/>
    </source>
</evidence>
<dbReference type="Pfam" id="PF06136">
    <property type="entry name" value="SOK"/>
    <property type="match status" value="1"/>
</dbReference>
<keyword evidence="6" id="KW-0131">Cell cycle</keyword>
<dbReference type="InterPro" id="IPR010369">
    <property type="entry name" value="SOK"/>
</dbReference>
<evidence type="ECO:0000259" key="10">
    <source>
        <dbReference type="Pfam" id="PF06136"/>
    </source>
</evidence>
<dbReference type="GO" id="GO:2000067">
    <property type="term" value="P:regulation of root morphogenesis"/>
    <property type="evidence" value="ECO:0007669"/>
    <property type="project" value="UniProtKB-ARBA"/>
</dbReference>
<evidence type="ECO:0000313" key="11">
    <source>
        <dbReference type="Proteomes" id="UP000504607"/>
    </source>
</evidence>
<dbReference type="InterPro" id="IPR021182">
    <property type="entry name" value="SOK_magnoliopsida"/>
</dbReference>
<evidence type="ECO:0000256" key="1">
    <source>
        <dbReference type="ARBA" id="ARBA00004413"/>
    </source>
</evidence>
<evidence type="ECO:0000256" key="2">
    <source>
        <dbReference type="ARBA" id="ARBA00022473"/>
    </source>
</evidence>
<dbReference type="KEGG" id="egu:105046155"/>
<dbReference type="GO" id="GO:0090708">
    <property type="term" value="P:specification of plant organ axis polarity"/>
    <property type="evidence" value="ECO:0007669"/>
    <property type="project" value="UniProtKB-ARBA"/>
</dbReference>